<dbReference type="PANTHER" id="PTHR43791">
    <property type="entry name" value="PERMEASE-RELATED"/>
    <property type="match status" value="1"/>
</dbReference>
<comment type="caution">
    <text evidence="8">The sequence shown here is derived from an EMBL/GenBank/DDBJ whole genome shotgun (WGS) entry which is preliminary data.</text>
</comment>
<keyword evidence="3 6" id="KW-0812">Transmembrane</keyword>
<feature type="transmembrane region" description="Helical" evidence="6">
    <location>
        <begin position="114"/>
        <end position="134"/>
    </location>
</feature>
<feature type="transmembrane region" description="Helical" evidence="6">
    <location>
        <begin position="89"/>
        <end position="108"/>
    </location>
</feature>
<dbReference type="Gene3D" id="1.20.1250.20">
    <property type="entry name" value="MFS general substrate transporter like domains"/>
    <property type="match status" value="2"/>
</dbReference>
<keyword evidence="4 6" id="KW-1133">Transmembrane helix</keyword>
<organism evidence="8 9">
    <name type="scientific">Oculimacula yallundae</name>
    <dbReference type="NCBI Taxonomy" id="86028"/>
    <lineage>
        <taxon>Eukaryota</taxon>
        <taxon>Fungi</taxon>
        <taxon>Dikarya</taxon>
        <taxon>Ascomycota</taxon>
        <taxon>Pezizomycotina</taxon>
        <taxon>Leotiomycetes</taxon>
        <taxon>Helotiales</taxon>
        <taxon>Ploettnerulaceae</taxon>
        <taxon>Oculimacula</taxon>
    </lineage>
</organism>
<dbReference type="PROSITE" id="PS50850">
    <property type="entry name" value="MFS"/>
    <property type="match status" value="1"/>
</dbReference>
<evidence type="ECO:0000313" key="8">
    <source>
        <dbReference type="EMBL" id="KAL2070139.1"/>
    </source>
</evidence>
<evidence type="ECO:0000256" key="5">
    <source>
        <dbReference type="ARBA" id="ARBA00023136"/>
    </source>
</evidence>
<feature type="transmembrane region" description="Helical" evidence="6">
    <location>
        <begin position="430"/>
        <end position="454"/>
    </location>
</feature>
<feature type="transmembrane region" description="Helical" evidence="6">
    <location>
        <begin position="50"/>
        <end position="68"/>
    </location>
</feature>
<evidence type="ECO:0000256" key="6">
    <source>
        <dbReference type="SAM" id="Phobius"/>
    </source>
</evidence>
<reference evidence="8 9" key="1">
    <citation type="journal article" date="2024" name="Commun. Biol.">
        <title>Comparative genomic analysis of thermophilic fungi reveals convergent evolutionary adaptations and gene losses.</title>
        <authorList>
            <person name="Steindorff A.S."/>
            <person name="Aguilar-Pontes M.V."/>
            <person name="Robinson A.J."/>
            <person name="Andreopoulos B."/>
            <person name="LaButti K."/>
            <person name="Kuo A."/>
            <person name="Mondo S."/>
            <person name="Riley R."/>
            <person name="Otillar R."/>
            <person name="Haridas S."/>
            <person name="Lipzen A."/>
            <person name="Grimwood J."/>
            <person name="Schmutz J."/>
            <person name="Clum A."/>
            <person name="Reid I.D."/>
            <person name="Moisan M.C."/>
            <person name="Butler G."/>
            <person name="Nguyen T.T.M."/>
            <person name="Dewar K."/>
            <person name="Conant G."/>
            <person name="Drula E."/>
            <person name="Henrissat B."/>
            <person name="Hansel C."/>
            <person name="Singer S."/>
            <person name="Hutchinson M.I."/>
            <person name="de Vries R.P."/>
            <person name="Natvig D.O."/>
            <person name="Powell A.J."/>
            <person name="Tsang A."/>
            <person name="Grigoriev I.V."/>
        </authorList>
    </citation>
    <scope>NUCLEOTIDE SEQUENCE [LARGE SCALE GENOMIC DNA]</scope>
    <source>
        <strain evidence="8 9">CBS 494.80</strain>
    </source>
</reference>
<feature type="transmembrane region" description="Helical" evidence="6">
    <location>
        <begin position="340"/>
        <end position="360"/>
    </location>
</feature>
<feature type="transmembrane region" description="Helical" evidence="6">
    <location>
        <begin position="404"/>
        <end position="424"/>
    </location>
</feature>
<dbReference type="SUPFAM" id="SSF103473">
    <property type="entry name" value="MFS general substrate transporter"/>
    <property type="match status" value="1"/>
</dbReference>
<dbReference type="InterPro" id="IPR036259">
    <property type="entry name" value="MFS_trans_sf"/>
</dbReference>
<feature type="domain" description="Major facilitator superfamily (MFS) profile" evidence="7">
    <location>
        <begin position="50"/>
        <end position="461"/>
    </location>
</feature>
<evidence type="ECO:0000313" key="9">
    <source>
        <dbReference type="Proteomes" id="UP001595075"/>
    </source>
</evidence>
<dbReference type="Proteomes" id="UP001595075">
    <property type="component" value="Unassembled WGS sequence"/>
</dbReference>
<dbReference type="PANTHER" id="PTHR43791:SF75">
    <property type="entry name" value="TRANSPORTER, PUTATIVE (AFU_ORTHOLOGUE AFUA_2G00110)-RELATED"/>
    <property type="match status" value="1"/>
</dbReference>
<feature type="transmembrane region" description="Helical" evidence="6">
    <location>
        <begin position="209"/>
        <end position="229"/>
    </location>
</feature>
<dbReference type="InterPro" id="IPR011701">
    <property type="entry name" value="MFS"/>
</dbReference>
<keyword evidence="2" id="KW-0813">Transport</keyword>
<keyword evidence="9" id="KW-1185">Reference proteome</keyword>
<evidence type="ECO:0000256" key="1">
    <source>
        <dbReference type="ARBA" id="ARBA00004141"/>
    </source>
</evidence>
<gene>
    <name evidence="8" type="ORF">VTL71DRAFT_14819</name>
</gene>
<feature type="transmembrane region" description="Helical" evidence="6">
    <location>
        <begin position="141"/>
        <end position="163"/>
    </location>
</feature>
<keyword evidence="5 6" id="KW-0472">Membrane</keyword>
<feature type="transmembrane region" description="Helical" evidence="6">
    <location>
        <begin position="316"/>
        <end position="333"/>
    </location>
</feature>
<protein>
    <recommendedName>
        <fullName evidence="7">Major facilitator superfamily (MFS) profile domain-containing protein</fullName>
    </recommendedName>
</protein>
<evidence type="ECO:0000256" key="3">
    <source>
        <dbReference type="ARBA" id="ARBA00022692"/>
    </source>
</evidence>
<evidence type="ECO:0000256" key="2">
    <source>
        <dbReference type="ARBA" id="ARBA00022448"/>
    </source>
</evidence>
<feature type="transmembrane region" description="Helical" evidence="6">
    <location>
        <begin position="372"/>
        <end position="392"/>
    </location>
</feature>
<feature type="transmembrane region" description="Helical" evidence="6">
    <location>
        <begin position="175"/>
        <end position="197"/>
    </location>
</feature>
<dbReference type="InterPro" id="IPR020846">
    <property type="entry name" value="MFS_dom"/>
</dbReference>
<dbReference type="Pfam" id="PF07690">
    <property type="entry name" value="MFS_1"/>
    <property type="match status" value="1"/>
</dbReference>
<sequence length="492" mass="54291">MSNQTDSKDYGNDIMHVETTPEGTMKQETTHVYADAKRQAYFARKYDRHMLWLVCVLYVLSYLDRGNIGNAKTAGAQRDLDLSSAQWTWVLNAFYICYTVFEFSTVFWKIFPAHIYVAVLALIWGTLAMSAGAVQGMGGLVACRALLGIAEAGFGAGAPYYLSLFYQRKELGLRVALLLGMSPLANCFASSLAYGITSIKNSPIETWRLLFIIEGAPTVLIVPVVYFLLPDSPSTAKFLTEDERTAAVERMHTKDTTAKTKLNWDQVKAGLSDVQSWTHALMHFCCNYSFAGLSNFLPTIVQNLGYSSIRAQGLTAPPYLVSFILCVVVAFYSDRHGHRGFLVAGMAFMGMIGYLLLAILEDTKYNGVRYLGVWLAVCGIFPALSINITWLLNNSGGDSKKGAGLAVLAIFGQTSSFISSAVFPKEDAPYFVKGCALGCGFTGLIVILSLGLHFKLVHENKRRDRENGPIDPTEQLDLTLLSDKHPSFRYFT</sequence>
<name>A0ABR4CK55_9HELO</name>
<dbReference type="EMBL" id="JAZHXI010000007">
    <property type="protein sequence ID" value="KAL2070139.1"/>
    <property type="molecule type" value="Genomic_DNA"/>
</dbReference>
<evidence type="ECO:0000259" key="7">
    <source>
        <dbReference type="PROSITE" id="PS50850"/>
    </source>
</evidence>
<proteinExistence type="predicted"/>
<comment type="subcellular location">
    <subcellularLocation>
        <location evidence="1">Membrane</location>
        <topology evidence="1">Multi-pass membrane protein</topology>
    </subcellularLocation>
</comment>
<evidence type="ECO:0000256" key="4">
    <source>
        <dbReference type="ARBA" id="ARBA00022989"/>
    </source>
</evidence>
<accession>A0ABR4CK55</accession>